<feature type="transmembrane region" description="Helical" evidence="5">
    <location>
        <begin position="6"/>
        <end position="26"/>
    </location>
</feature>
<dbReference type="GO" id="GO:0016020">
    <property type="term" value="C:membrane"/>
    <property type="evidence" value="ECO:0007669"/>
    <property type="project" value="UniProtKB-SubCell"/>
</dbReference>
<name>A0A6A6VCE2_9PLEO</name>
<dbReference type="AlphaFoldDB" id="A0A6A6VCE2"/>
<sequence length="141" mass="15738">MFCLRGWIPVLFFLLRTNPTPIYTILFLTSTYFFNRPCVYCSILLLILVLALFDFQTPWFESASPSTNSTIADSVKPSNAVETAAVFAQAASQTAQAVARAAVENVKVRIQGEGETGSWVKAFLQGRKEWRVPCLDVVIRL</sequence>
<evidence type="ECO:0000256" key="4">
    <source>
        <dbReference type="ARBA" id="ARBA00023136"/>
    </source>
</evidence>
<keyword evidence="4 5" id="KW-0472">Membrane</keyword>
<protein>
    <submittedName>
        <fullName evidence="6">Uncharacterized protein</fullName>
    </submittedName>
</protein>
<feature type="transmembrane region" description="Helical" evidence="5">
    <location>
        <begin position="38"/>
        <end position="60"/>
    </location>
</feature>
<evidence type="ECO:0000256" key="5">
    <source>
        <dbReference type="SAM" id="Phobius"/>
    </source>
</evidence>
<dbReference type="PANTHER" id="PTHR13259:SF1">
    <property type="entry name" value="BLADDER CANCER-ASSOCIATED PROTEIN"/>
    <property type="match status" value="1"/>
</dbReference>
<dbReference type="PANTHER" id="PTHR13259">
    <property type="entry name" value="BLADDER CANCER 10 KD PROTEIN HOMOLOG"/>
    <property type="match status" value="1"/>
</dbReference>
<dbReference type="Proteomes" id="UP000799440">
    <property type="component" value="Unassembled WGS sequence"/>
</dbReference>
<accession>A0A6A6VCE2</accession>
<dbReference type="OrthoDB" id="5563033at2759"/>
<keyword evidence="3 5" id="KW-1133">Transmembrane helix</keyword>
<dbReference type="SMART" id="SM01396">
    <property type="entry name" value="BC10"/>
    <property type="match status" value="1"/>
</dbReference>
<evidence type="ECO:0000256" key="1">
    <source>
        <dbReference type="ARBA" id="ARBA00004370"/>
    </source>
</evidence>
<dbReference type="Pfam" id="PF06726">
    <property type="entry name" value="BC10"/>
    <property type="match status" value="1"/>
</dbReference>
<dbReference type="InterPro" id="IPR009598">
    <property type="entry name" value="BCALP"/>
</dbReference>
<evidence type="ECO:0000313" key="6">
    <source>
        <dbReference type="EMBL" id="KAF2746777.1"/>
    </source>
</evidence>
<keyword evidence="2 5" id="KW-0812">Transmembrane</keyword>
<organism evidence="6 7">
    <name type="scientific">Sporormia fimetaria CBS 119925</name>
    <dbReference type="NCBI Taxonomy" id="1340428"/>
    <lineage>
        <taxon>Eukaryota</taxon>
        <taxon>Fungi</taxon>
        <taxon>Dikarya</taxon>
        <taxon>Ascomycota</taxon>
        <taxon>Pezizomycotina</taxon>
        <taxon>Dothideomycetes</taxon>
        <taxon>Pleosporomycetidae</taxon>
        <taxon>Pleosporales</taxon>
        <taxon>Sporormiaceae</taxon>
        <taxon>Sporormia</taxon>
    </lineage>
</organism>
<proteinExistence type="predicted"/>
<keyword evidence="7" id="KW-1185">Reference proteome</keyword>
<gene>
    <name evidence="6" type="ORF">M011DRAFT_494895</name>
</gene>
<reference evidence="6" key="1">
    <citation type="journal article" date="2020" name="Stud. Mycol.">
        <title>101 Dothideomycetes genomes: a test case for predicting lifestyles and emergence of pathogens.</title>
        <authorList>
            <person name="Haridas S."/>
            <person name="Albert R."/>
            <person name="Binder M."/>
            <person name="Bloem J."/>
            <person name="Labutti K."/>
            <person name="Salamov A."/>
            <person name="Andreopoulos B."/>
            <person name="Baker S."/>
            <person name="Barry K."/>
            <person name="Bills G."/>
            <person name="Bluhm B."/>
            <person name="Cannon C."/>
            <person name="Castanera R."/>
            <person name="Culley D."/>
            <person name="Daum C."/>
            <person name="Ezra D."/>
            <person name="Gonzalez J."/>
            <person name="Henrissat B."/>
            <person name="Kuo A."/>
            <person name="Liang C."/>
            <person name="Lipzen A."/>
            <person name="Lutzoni F."/>
            <person name="Magnuson J."/>
            <person name="Mondo S."/>
            <person name="Nolan M."/>
            <person name="Ohm R."/>
            <person name="Pangilinan J."/>
            <person name="Park H.-J."/>
            <person name="Ramirez L."/>
            <person name="Alfaro M."/>
            <person name="Sun H."/>
            <person name="Tritt A."/>
            <person name="Yoshinaga Y."/>
            <person name="Zwiers L.-H."/>
            <person name="Turgeon B."/>
            <person name="Goodwin S."/>
            <person name="Spatafora J."/>
            <person name="Crous P."/>
            <person name="Grigoriev I."/>
        </authorList>
    </citation>
    <scope>NUCLEOTIDE SEQUENCE</scope>
    <source>
        <strain evidence="6">CBS 119925</strain>
    </source>
</reference>
<comment type="subcellular location">
    <subcellularLocation>
        <location evidence="1">Membrane</location>
    </subcellularLocation>
</comment>
<evidence type="ECO:0000256" key="2">
    <source>
        <dbReference type="ARBA" id="ARBA00022692"/>
    </source>
</evidence>
<dbReference type="EMBL" id="MU006576">
    <property type="protein sequence ID" value="KAF2746777.1"/>
    <property type="molecule type" value="Genomic_DNA"/>
</dbReference>
<evidence type="ECO:0000256" key="3">
    <source>
        <dbReference type="ARBA" id="ARBA00022989"/>
    </source>
</evidence>
<evidence type="ECO:0000313" key="7">
    <source>
        <dbReference type="Proteomes" id="UP000799440"/>
    </source>
</evidence>